<dbReference type="InterPro" id="IPR011009">
    <property type="entry name" value="Kinase-like_dom_sf"/>
</dbReference>
<evidence type="ECO:0000256" key="2">
    <source>
        <dbReference type="ARBA" id="ARBA00022741"/>
    </source>
</evidence>
<dbReference type="PANTHER" id="PTHR24055">
    <property type="entry name" value="MITOGEN-ACTIVATED PROTEIN KINASE"/>
    <property type="match status" value="1"/>
</dbReference>
<proteinExistence type="predicted"/>
<keyword evidence="5" id="KW-1185">Reference proteome</keyword>
<dbReference type="Gene3D" id="1.10.510.10">
    <property type="entry name" value="Transferase(Phosphotransferase) domain 1"/>
    <property type="match status" value="2"/>
</dbReference>
<dbReference type="SUPFAM" id="SSF56112">
    <property type="entry name" value="Protein kinase-like (PK-like)"/>
    <property type="match status" value="1"/>
</dbReference>
<evidence type="ECO:0000256" key="3">
    <source>
        <dbReference type="ARBA" id="ARBA00022840"/>
    </source>
</evidence>
<keyword evidence="1" id="KW-0723">Serine/threonine-protein kinase</keyword>
<comment type="caution">
    <text evidence="4">The sequence shown here is derived from an EMBL/GenBank/DDBJ whole genome shotgun (WGS) entry which is preliminary data.</text>
</comment>
<dbReference type="GO" id="GO:0005524">
    <property type="term" value="F:ATP binding"/>
    <property type="evidence" value="ECO:0007669"/>
    <property type="project" value="UniProtKB-KW"/>
</dbReference>
<evidence type="ECO:0000256" key="1">
    <source>
        <dbReference type="ARBA" id="ARBA00022527"/>
    </source>
</evidence>
<keyword evidence="4" id="KW-0418">Kinase</keyword>
<name>A0AAD6H1J7_9EURO</name>
<dbReference type="Gene3D" id="3.30.200.20">
    <property type="entry name" value="Phosphorylase Kinase, domain 1"/>
    <property type="match status" value="1"/>
</dbReference>
<evidence type="ECO:0000313" key="5">
    <source>
        <dbReference type="Proteomes" id="UP001216150"/>
    </source>
</evidence>
<sequence length="148" mass="17371">MTGYITKSHYRAPETMLTWQQYSQAVDIWKTICTKNVSSWQMTPSAWYAYLDCRPLKFIQSLPHNEGSGLETKLKKRHQKVCSIRGKMLVYNPQARLNAALALEHPYLSPYHDPSDEPMALEQINWSWEVHSDSVDSWQLEMFVHLKR</sequence>
<accession>A0AAD6H1J7</accession>
<dbReference type="Proteomes" id="UP001216150">
    <property type="component" value="Unassembled WGS sequence"/>
</dbReference>
<reference evidence="4 5" key="1">
    <citation type="journal article" date="2023" name="IMA Fungus">
        <title>Comparative genomic study of the Penicillium genus elucidates a diverse pangenome and 15 lateral gene transfer events.</title>
        <authorList>
            <person name="Petersen C."/>
            <person name="Sorensen T."/>
            <person name="Nielsen M.R."/>
            <person name="Sondergaard T.E."/>
            <person name="Sorensen J.L."/>
            <person name="Fitzpatrick D.A."/>
            <person name="Frisvad J.C."/>
            <person name="Nielsen K.L."/>
        </authorList>
    </citation>
    <scope>NUCLEOTIDE SEQUENCE [LARGE SCALE GENOMIC DNA]</scope>
    <source>
        <strain evidence="4 5">IBT 29057</strain>
    </source>
</reference>
<dbReference type="InterPro" id="IPR050117">
    <property type="entry name" value="MAPK"/>
</dbReference>
<organism evidence="4 5">
    <name type="scientific">Penicillium hetheringtonii</name>
    <dbReference type="NCBI Taxonomy" id="911720"/>
    <lineage>
        <taxon>Eukaryota</taxon>
        <taxon>Fungi</taxon>
        <taxon>Dikarya</taxon>
        <taxon>Ascomycota</taxon>
        <taxon>Pezizomycotina</taxon>
        <taxon>Eurotiomycetes</taxon>
        <taxon>Eurotiomycetidae</taxon>
        <taxon>Eurotiales</taxon>
        <taxon>Aspergillaceae</taxon>
        <taxon>Penicillium</taxon>
    </lineage>
</organism>
<dbReference type="AlphaFoldDB" id="A0AAD6H1J7"/>
<dbReference type="GO" id="GO:0004674">
    <property type="term" value="F:protein serine/threonine kinase activity"/>
    <property type="evidence" value="ECO:0007669"/>
    <property type="project" value="UniProtKB-KW"/>
</dbReference>
<keyword evidence="4" id="KW-0808">Transferase</keyword>
<protein>
    <submittedName>
        <fullName evidence="4">Mitogen-activated protein kinase HOG1</fullName>
    </submittedName>
</protein>
<gene>
    <name evidence="4" type="ORF">N7450_000605</name>
</gene>
<evidence type="ECO:0000313" key="4">
    <source>
        <dbReference type="EMBL" id="KAJ5599538.1"/>
    </source>
</evidence>
<dbReference type="EMBL" id="JAQJAC010000001">
    <property type="protein sequence ID" value="KAJ5599538.1"/>
    <property type="molecule type" value="Genomic_DNA"/>
</dbReference>
<keyword evidence="2" id="KW-0547">Nucleotide-binding</keyword>
<keyword evidence="3" id="KW-0067">ATP-binding</keyword>